<reference evidence="5 6" key="1">
    <citation type="submission" date="2009-07" db="EMBL/GenBank/DDBJ databases">
        <authorList>
            <person name="Madupu R."/>
            <person name="Sebastian Y."/>
            <person name="Durkin A.S."/>
            <person name="Torralba M."/>
            <person name="Methe B."/>
            <person name="Sutton G.G."/>
            <person name="Strausberg R.L."/>
            <person name="Nelson K.E."/>
        </authorList>
    </citation>
    <scope>NUCLEOTIDE SEQUENCE [LARGE SCALE GENOMIC DNA]</scope>
    <source>
        <strain evidence="5 6">RM3277</strain>
    </source>
</reference>
<dbReference type="PANTHER" id="PTHR30408">
    <property type="entry name" value="TYPE-1 RESTRICTION ENZYME ECOKI SPECIFICITY PROTEIN"/>
    <property type="match status" value="1"/>
</dbReference>
<dbReference type="Proteomes" id="UP000003107">
    <property type="component" value="Unassembled WGS sequence"/>
</dbReference>
<evidence type="ECO:0000313" key="6">
    <source>
        <dbReference type="Proteomes" id="UP000003107"/>
    </source>
</evidence>
<keyword evidence="2" id="KW-0680">Restriction system</keyword>
<dbReference type="InterPro" id="IPR000055">
    <property type="entry name" value="Restrct_endonuc_typeI_TRD"/>
</dbReference>
<keyword evidence="3" id="KW-0238">DNA-binding</keyword>
<proteinExistence type="inferred from homology"/>
<dbReference type="eggNOG" id="COG0732">
    <property type="taxonomic scope" value="Bacteria"/>
</dbReference>
<feature type="domain" description="Type I restriction modification DNA specificity" evidence="4">
    <location>
        <begin position="54"/>
        <end position="166"/>
    </location>
</feature>
<evidence type="ECO:0000313" key="5">
    <source>
        <dbReference type="EMBL" id="EET80087.1"/>
    </source>
</evidence>
<dbReference type="EMBL" id="ACVQ01000016">
    <property type="protein sequence ID" value="EET80087.1"/>
    <property type="molecule type" value="Genomic_DNA"/>
</dbReference>
<evidence type="ECO:0000256" key="2">
    <source>
        <dbReference type="ARBA" id="ARBA00022747"/>
    </source>
</evidence>
<dbReference type="Pfam" id="PF01420">
    <property type="entry name" value="Methylase_S"/>
    <property type="match status" value="1"/>
</dbReference>
<dbReference type="InterPro" id="IPR052021">
    <property type="entry name" value="Type-I_RS_S_subunit"/>
</dbReference>
<name>C6REV6_9BACT</name>
<organism evidence="5 6">
    <name type="scientific">Campylobacter showae RM3277</name>
    <dbReference type="NCBI Taxonomy" id="553219"/>
    <lineage>
        <taxon>Bacteria</taxon>
        <taxon>Pseudomonadati</taxon>
        <taxon>Campylobacterota</taxon>
        <taxon>Epsilonproteobacteria</taxon>
        <taxon>Campylobacterales</taxon>
        <taxon>Campylobacteraceae</taxon>
        <taxon>Campylobacter</taxon>
    </lineage>
</organism>
<gene>
    <name evidence="5" type="ORF">CAMSH0001_1689</name>
</gene>
<dbReference type="GeneID" id="60989841"/>
<dbReference type="OrthoDB" id="5360691at2"/>
<dbReference type="Gene3D" id="3.90.220.20">
    <property type="entry name" value="DNA methylase specificity domains"/>
    <property type="match status" value="1"/>
</dbReference>
<dbReference type="RefSeq" id="WP_004321100.1">
    <property type="nucleotide sequence ID" value="NZ_ACVQ01000016.1"/>
</dbReference>
<evidence type="ECO:0000256" key="3">
    <source>
        <dbReference type="ARBA" id="ARBA00023125"/>
    </source>
</evidence>
<evidence type="ECO:0000259" key="4">
    <source>
        <dbReference type="Pfam" id="PF01420"/>
    </source>
</evidence>
<dbReference type="STRING" id="553219.CAMSH0001_1689"/>
<comment type="similarity">
    <text evidence="1">Belongs to the type-I restriction system S methylase family.</text>
</comment>
<sequence>MINLNKIAEIKTGLVLSRKKAEAHSPSEHSYKIVSLKSFAEDTYYDDAFADEFISSEQINEDYKVSRGDILLRLREPNFAVYIDKDYSDLVYTSLMVRIRVSSDKFDPHFVAHYLNSSAVKKALAPDVSGTTIAMISVASINNIKIPTLNLQTQNKIVKYLNLVRQESEILQILMAAKQKYNKSIFENLIKKEEN</sequence>
<dbReference type="SUPFAM" id="SSF116734">
    <property type="entry name" value="DNA methylase specificity domain"/>
    <property type="match status" value="1"/>
</dbReference>
<evidence type="ECO:0000256" key="1">
    <source>
        <dbReference type="ARBA" id="ARBA00010923"/>
    </source>
</evidence>
<dbReference type="AlphaFoldDB" id="C6REV6"/>
<dbReference type="GO" id="GO:0003677">
    <property type="term" value="F:DNA binding"/>
    <property type="evidence" value="ECO:0007669"/>
    <property type="project" value="UniProtKB-KW"/>
</dbReference>
<keyword evidence="6" id="KW-1185">Reference proteome</keyword>
<protein>
    <recommendedName>
        <fullName evidence="4">Type I restriction modification DNA specificity domain-containing protein</fullName>
    </recommendedName>
</protein>
<accession>C6REV6</accession>
<dbReference type="PANTHER" id="PTHR30408:SF13">
    <property type="entry name" value="TYPE I RESTRICTION ENZYME HINDI SPECIFICITY SUBUNIT"/>
    <property type="match status" value="1"/>
</dbReference>
<dbReference type="InterPro" id="IPR044946">
    <property type="entry name" value="Restrct_endonuc_typeI_TRD_sf"/>
</dbReference>
<comment type="caution">
    <text evidence="5">The sequence shown here is derived from an EMBL/GenBank/DDBJ whole genome shotgun (WGS) entry which is preliminary data.</text>
</comment>
<dbReference type="GO" id="GO:0009307">
    <property type="term" value="P:DNA restriction-modification system"/>
    <property type="evidence" value="ECO:0007669"/>
    <property type="project" value="UniProtKB-KW"/>
</dbReference>